<dbReference type="GO" id="GO:0008168">
    <property type="term" value="F:methyltransferase activity"/>
    <property type="evidence" value="ECO:0007669"/>
    <property type="project" value="UniProtKB-KW"/>
</dbReference>
<keyword evidence="2" id="KW-0489">Methyltransferase</keyword>
<dbReference type="PIRSF" id="PIRSF011491">
    <property type="entry name" value="Mtase_YbcY_prd"/>
    <property type="match status" value="1"/>
</dbReference>
<dbReference type="CDD" id="cd02440">
    <property type="entry name" value="AdoMet_MTases"/>
    <property type="match status" value="1"/>
</dbReference>
<dbReference type="InterPro" id="IPR029063">
    <property type="entry name" value="SAM-dependent_MTases_sf"/>
</dbReference>
<reference evidence="2" key="1">
    <citation type="submission" date="2022-01" db="EMBL/GenBank/DDBJ databases">
        <title>Pseudomonas sp. nov. isolated from Antarctic regolith.</title>
        <authorList>
            <person name="Novakova D."/>
            <person name="Sedlar K."/>
        </authorList>
    </citation>
    <scope>NUCLEOTIDE SEQUENCE</scope>
    <source>
        <strain evidence="2">P2647</strain>
    </source>
</reference>
<dbReference type="Pfam" id="PF08242">
    <property type="entry name" value="Methyltransf_12"/>
    <property type="match status" value="1"/>
</dbReference>
<gene>
    <name evidence="2" type="ORF">L4G47_25025</name>
</gene>
<dbReference type="InterPro" id="IPR016584">
    <property type="entry name" value="MeTrfase_VrtF"/>
</dbReference>
<dbReference type="InterPro" id="IPR013217">
    <property type="entry name" value="Methyltransf_12"/>
</dbReference>
<dbReference type="SUPFAM" id="SSF53335">
    <property type="entry name" value="S-adenosyl-L-methionine-dependent methyltransferases"/>
    <property type="match status" value="1"/>
</dbReference>
<keyword evidence="3" id="KW-1185">Reference proteome</keyword>
<organism evidence="2 3">
    <name type="scientific">Pseudomonas petrae</name>
    <dbReference type="NCBI Taxonomy" id="2912190"/>
    <lineage>
        <taxon>Bacteria</taxon>
        <taxon>Pseudomonadati</taxon>
        <taxon>Pseudomonadota</taxon>
        <taxon>Gammaproteobacteria</taxon>
        <taxon>Pseudomonadales</taxon>
        <taxon>Pseudomonadaceae</taxon>
        <taxon>Pseudomonas</taxon>
    </lineage>
</organism>
<dbReference type="EMBL" id="JAKJXH010000043">
    <property type="protein sequence ID" value="MCF7545463.1"/>
    <property type="molecule type" value="Genomic_DNA"/>
</dbReference>
<proteinExistence type="predicted"/>
<sequence>MATYKIRRFLFVFDINAVRDFSMTDSSAAGAAVYSPLTLALYDAWVLGISNRYAWRCPTDEVLLPFFRANVRARHLDIGVGTGYYLAKAKLPTGTRITLMDLNPSSLAAAKRRIGRPETRTLQHDVMTPIPGNERFDSISLFYLLHCLPGPLDAKAAIFAHLKHNLNPDGVLSGATILGDEAGHNGFGRKLMAVYNKKGIFGNSQDNQAGFEAHLRTHFREVTLKREGVVLLFRAAQPIV</sequence>
<keyword evidence="2" id="KW-0808">Transferase</keyword>
<dbReference type="RefSeq" id="WP_237254767.1">
    <property type="nucleotide sequence ID" value="NZ_JAKJXE010000016.1"/>
</dbReference>
<name>A0ABS9IEF8_9PSED</name>
<evidence type="ECO:0000313" key="2">
    <source>
        <dbReference type="EMBL" id="MCF7545463.1"/>
    </source>
</evidence>
<feature type="domain" description="Methyltransferase type 12" evidence="1">
    <location>
        <begin position="76"/>
        <end position="172"/>
    </location>
</feature>
<dbReference type="Gene3D" id="3.40.50.150">
    <property type="entry name" value="Vaccinia Virus protein VP39"/>
    <property type="match status" value="1"/>
</dbReference>
<evidence type="ECO:0000313" key="3">
    <source>
        <dbReference type="Proteomes" id="UP001162905"/>
    </source>
</evidence>
<protein>
    <submittedName>
        <fullName evidence="2">Class I SAM-dependent methyltransferase</fullName>
    </submittedName>
</protein>
<dbReference type="GO" id="GO:0032259">
    <property type="term" value="P:methylation"/>
    <property type="evidence" value="ECO:0007669"/>
    <property type="project" value="UniProtKB-KW"/>
</dbReference>
<evidence type="ECO:0000259" key="1">
    <source>
        <dbReference type="Pfam" id="PF08242"/>
    </source>
</evidence>
<comment type="caution">
    <text evidence="2">The sequence shown here is derived from an EMBL/GenBank/DDBJ whole genome shotgun (WGS) entry which is preliminary data.</text>
</comment>
<accession>A0ABS9IEF8</accession>
<dbReference type="Proteomes" id="UP001162905">
    <property type="component" value="Unassembled WGS sequence"/>
</dbReference>